<accession>A0ABU6UU96</accession>
<evidence type="ECO:0000313" key="2">
    <source>
        <dbReference type="EMBL" id="MED6164867.1"/>
    </source>
</evidence>
<evidence type="ECO:0000313" key="3">
    <source>
        <dbReference type="Proteomes" id="UP001341840"/>
    </source>
</evidence>
<reference evidence="2 3" key="1">
    <citation type="journal article" date="2023" name="Plants (Basel)">
        <title>Bridging the Gap: Combining Genomics and Transcriptomics Approaches to Understand Stylosanthes scabra, an Orphan Legume from the Brazilian Caatinga.</title>
        <authorList>
            <person name="Ferreira-Neto J.R.C."/>
            <person name="da Silva M.D."/>
            <person name="Binneck E."/>
            <person name="de Melo N.F."/>
            <person name="da Silva R.H."/>
            <person name="de Melo A.L.T.M."/>
            <person name="Pandolfi V."/>
            <person name="Bustamante F.O."/>
            <person name="Brasileiro-Vidal A.C."/>
            <person name="Benko-Iseppon A.M."/>
        </authorList>
    </citation>
    <scope>NUCLEOTIDE SEQUENCE [LARGE SCALE GENOMIC DNA]</scope>
    <source>
        <tissue evidence="2">Leaves</tissue>
    </source>
</reference>
<sequence length="89" mass="9864">MVKYSRGLASASLGYAHLWTRILEMLGFDLTRERVVEPGRANAITRKNIHQMRRNLMGQAGEGGDEDEAADRDVPMEDAPSRFTAGTLS</sequence>
<name>A0ABU6UU96_9FABA</name>
<proteinExistence type="predicted"/>
<keyword evidence="3" id="KW-1185">Reference proteome</keyword>
<gene>
    <name evidence="2" type="ORF">PIB30_094249</name>
</gene>
<comment type="caution">
    <text evidence="2">The sequence shown here is derived from an EMBL/GenBank/DDBJ whole genome shotgun (WGS) entry which is preliminary data.</text>
</comment>
<protein>
    <submittedName>
        <fullName evidence="2">Uncharacterized protein</fullName>
    </submittedName>
</protein>
<organism evidence="2 3">
    <name type="scientific">Stylosanthes scabra</name>
    <dbReference type="NCBI Taxonomy" id="79078"/>
    <lineage>
        <taxon>Eukaryota</taxon>
        <taxon>Viridiplantae</taxon>
        <taxon>Streptophyta</taxon>
        <taxon>Embryophyta</taxon>
        <taxon>Tracheophyta</taxon>
        <taxon>Spermatophyta</taxon>
        <taxon>Magnoliopsida</taxon>
        <taxon>eudicotyledons</taxon>
        <taxon>Gunneridae</taxon>
        <taxon>Pentapetalae</taxon>
        <taxon>rosids</taxon>
        <taxon>fabids</taxon>
        <taxon>Fabales</taxon>
        <taxon>Fabaceae</taxon>
        <taxon>Papilionoideae</taxon>
        <taxon>50 kb inversion clade</taxon>
        <taxon>dalbergioids sensu lato</taxon>
        <taxon>Dalbergieae</taxon>
        <taxon>Pterocarpus clade</taxon>
        <taxon>Stylosanthes</taxon>
    </lineage>
</organism>
<evidence type="ECO:0000256" key="1">
    <source>
        <dbReference type="SAM" id="MobiDB-lite"/>
    </source>
</evidence>
<feature type="region of interest" description="Disordered" evidence="1">
    <location>
        <begin position="57"/>
        <end position="89"/>
    </location>
</feature>
<dbReference type="Proteomes" id="UP001341840">
    <property type="component" value="Unassembled WGS sequence"/>
</dbReference>
<dbReference type="EMBL" id="JASCZI010122897">
    <property type="protein sequence ID" value="MED6164867.1"/>
    <property type="molecule type" value="Genomic_DNA"/>
</dbReference>